<dbReference type="EMBL" id="JBDXMI010000001">
    <property type="protein sequence ID" value="MEO9386142.1"/>
    <property type="molecule type" value="Genomic_DNA"/>
</dbReference>
<dbReference type="Gene3D" id="2.160.10.10">
    <property type="entry name" value="Hexapeptide repeat proteins"/>
    <property type="match status" value="1"/>
</dbReference>
<dbReference type="InterPro" id="IPR011004">
    <property type="entry name" value="Trimer_LpxA-like_sf"/>
</dbReference>
<dbReference type="RefSeq" id="WP_347935672.1">
    <property type="nucleotide sequence ID" value="NZ_CP158160.1"/>
</dbReference>
<dbReference type="Pfam" id="PF00132">
    <property type="entry name" value="Hexapep"/>
    <property type="match status" value="1"/>
</dbReference>
<protein>
    <submittedName>
        <fullName evidence="2">DapH/DapD/GlmU-related protein</fullName>
    </submittedName>
</protein>
<accession>A0ABV0IZM7</accession>
<evidence type="ECO:0000313" key="2">
    <source>
        <dbReference type="EMBL" id="MEO9386142.1"/>
    </source>
</evidence>
<keyword evidence="3" id="KW-1185">Reference proteome</keyword>
<name>A0ABV0IZM7_9NEIS</name>
<gene>
    <name evidence="2" type="ORF">ABI908_18760</name>
</gene>
<organism evidence="2 3">
    <name type="scientific">Chromobacterium phragmitis</name>
    <dbReference type="NCBI Taxonomy" id="2202141"/>
    <lineage>
        <taxon>Bacteria</taxon>
        <taxon>Pseudomonadati</taxon>
        <taxon>Pseudomonadota</taxon>
        <taxon>Betaproteobacteria</taxon>
        <taxon>Neisseriales</taxon>
        <taxon>Chromobacteriaceae</taxon>
        <taxon>Chromobacterium</taxon>
    </lineage>
</organism>
<reference evidence="2 3" key="1">
    <citation type="submission" date="2024-05" db="EMBL/GenBank/DDBJ databases">
        <authorList>
            <person name="De Oliveira J.P."/>
            <person name="Noriler S.A."/>
            <person name="De Oliveira A.G."/>
            <person name="Sipoli D.S."/>
        </authorList>
    </citation>
    <scope>NUCLEOTIDE SEQUENCE [LARGE SCALE GENOMIC DNA]</scope>
    <source>
        <strain evidence="2 3">LABIM192</strain>
    </source>
</reference>
<comment type="caution">
    <text evidence="2">The sequence shown here is derived from an EMBL/GenBank/DDBJ whole genome shotgun (WGS) entry which is preliminary data.</text>
</comment>
<dbReference type="InterPro" id="IPR050179">
    <property type="entry name" value="Trans_hexapeptide_repeat"/>
</dbReference>
<evidence type="ECO:0000256" key="1">
    <source>
        <dbReference type="ARBA" id="ARBA00007274"/>
    </source>
</evidence>
<dbReference type="InterPro" id="IPR001451">
    <property type="entry name" value="Hexapep"/>
</dbReference>
<dbReference type="PANTHER" id="PTHR43300:SF11">
    <property type="entry name" value="ACETYLTRANSFERASE RV3034C-RELATED"/>
    <property type="match status" value="1"/>
</dbReference>
<sequence length="154" mass="16569">MQDKDAFRQALSEGFSEMTDFPANRFHPLVWIHGAPDIGERTAIGAMSEVNAKGALVTIGADCDIASFVAINCADSHKRCLGMSEHIERRDISIGHHVFIGSHCLVKGGAVIGDYCVIAAGTIVDAGVIPDYSLVYGNPMQVRAGYYRDKVSRG</sequence>
<dbReference type="Proteomes" id="UP001462502">
    <property type="component" value="Unassembled WGS sequence"/>
</dbReference>
<dbReference type="PANTHER" id="PTHR43300">
    <property type="entry name" value="ACETYLTRANSFERASE"/>
    <property type="match status" value="1"/>
</dbReference>
<proteinExistence type="inferred from homology"/>
<dbReference type="SUPFAM" id="SSF51161">
    <property type="entry name" value="Trimeric LpxA-like enzymes"/>
    <property type="match status" value="1"/>
</dbReference>
<comment type="similarity">
    <text evidence="1">Belongs to the transferase hexapeptide repeat family.</text>
</comment>
<evidence type="ECO:0000313" key="3">
    <source>
        <dbReference type="Proteomes" id="UP001462502"/>
    </source>
</evidence>